<comment type="caution">
    <text evidence="1">The sequence shown here is derived from an EMBL/GenBank/DDBJ whole genome shotgun (WGS) entry which is preliminary data.</text>
</comment>
<dbReference type="Proteomes" id="UP001165960">
    <property type="component" value="Unassembled WGS sequence"/>
</dbReference>
<reference evidence="1" key="1">
    <citation type="submission" date="2022-04" db="EMBL/GenBank/DDBJ databases">
        <title>Genome of the entomopathogenic fungus Entomophthora muscae.</title>
        <authorList>
            <person name="Elya C."/>
            <person name="Lovett B.R."/>
            <person name="Lee E."/>
            <person name="Macias A.M."/>
            <person name="Hajek A.E."/>
            <person name="De Bivort B.L."/>
            <person name="Kasson M.T."/>
            <person name="De Fine Licht H.H."/>
            <person name="Stajich J.E."/>
        </authorList>
    </citation>
    <scope>NUCLEOTIDE SEQUENCE</scope>
    <source>
        <strain evidence="1">Berkeley</strain>
    </source>
</reference>
<organism evidence="1 2">
    <name type="scientific">Entomophthora muscae</name>
    <dbReference type="NCBI Taxonomy" id="34485"/>
    <lineage>
        <taxon>Eukaryota</taxon>
        <taxon>Fungi</taxon>
        <taxon>Fungi incertae sedis</taxon>
        <taxon>Zoopagomycota</taxon>
        <taxon>Entomophthoromycotina</taxon>
        <taxon>Entomophthoromycetes</taxon>
        <taxon>Entomophthorales</taxon>
        <taxon>Entomophthoraceae</taxon>
        <taxon>Entomophthora</taxon>
    </lineage>
</organism>
<gene>
    <name evidence="1" type="ORF">DSO57_1011259</name>
</gene>
<protein>
    <submittedName>
        <fullName evidence="1">Uncharacterized protein</fullName>
    </submittedName>
</protein>
<accession>A0ACC2RXE4</accession>
<name>A0ACC2RXE4_9FUNG</name>
<sequence length="77" mass="8780">MSISNHMLLAGAVALCYYVYVRYFKVPASISNLPAPPALASLYSFITQPNLTRVRNYYFPLLHKYGLMRVSPIMCFD</sequence>
<evidence type="ECO:0000313" key="2">
    <source>
        <dbReference type="Proteomes" id="UP001165960"/>
    </source>
</evidence>
<evidence type="ECO:0000313" key="1">
    <source>
        <dbReference type="EMBL" id="KAJ9054718.1"/>
    </source>
</evidence>
<proteinExistence type="predicted"/>
<dbReference type="EMBL" id="QTSX02006428">
    <property type="protein sequence ID" value="KAJ9054718.1"/>
    <property type="molecule type" value="Genomic_DNA"/>
</dbReference>
<keyword evidence="2" id="KW-1185">Reference proteome</keyword>